<reference evidence="1 2" key="1">
    <citation type="journal article" date="2016" name="Nat. Commun.">
        <title>Thousands of microbial genomes shed light on interconnected biogeochemical processes in an aquifer system.</title>
        <authorList>
            <person name="Anantharaman K."/>
            <person name="Brown C.T."/>
            <person name="Hug L.A."/>
            <person name="Sharon I."/>
            <person name="Castelle C.J."/>
            <person name="Probst A.J."/>
            <person name="Thomas B.C."/>
            <person name="Singh A."/>
            <person name="Wilkins M.J."/>
            <person name="Karaoz U."/>
            <person name="Brodie E.L."/>
            <person name="Williams K.H."/>
            <person name="Hubbard S.S."/>
            <person name="Banfield J.F."/>
        </authorList>
    </citation>
    <scope>NUCLEOTIDE SEQUENCE [LARGE SCALE GENOMIC DNA]</scope>
</reference>
<evidence type="ECO:0000313" key="2">
    <source>
        <dbReference type="Proteomes" id="UP000176604"/>
    </source>
</evidence>
<gene>
    <name evidence="1" type="ORF">A3J43_01230</name>
</gene>
<name>A0A1F7UJI7_9BACT</name>
<proteinExistence type="predicted"/>
<comment type="caution">
    <text evidence="1">The sequence shown here is derived from an EMBL/GenBank/DDBJ whole genome shotgun (WGS) entry which is preliminary data.</text>
</comment>
<protein>
    <submittedName>
        <fullName evidence="1">Uncharacterized protein</fullName>
    </submittedName>
</protein>
<dbReference type="Proteomes" id="UP000176604">
    <property type="component" value="Unassembled WGS sequence"/>
</dbReference>
<dbReference type="EMBL" id="MGEF01000032">
    <property type="protein sequence ID" value="OGL78432.1"/>
    <property type="molecule type" value="Genomic_DNA"/>
</dbReference>
<sequence>MSDVLDAVYFKKEIAVIERYGKPIAKIIPYADAHDRAHDVTATLNKYFGALPDFPDVRETRTFRQRAIRL</sequence>
<dbReference type="STRING" id="1802397.A3J43_01230"/>
<accession>A0A1F7UJI7</accession>
<organism evidence="1 2">
    <name type="scientific">Candidatus Uhrbacteria bacterium RIFCSPHIGHO2_12_FULL_54_23</name>
    <dbReference type="NCBI Taxonomy" id="1802397"/>
    <lineage>
        <taxon>Bacteria</taxon>
        <taxon>Candidatus Uhriibacteriota</taxon>
    </lineage>
</organism>
<dbReference type="AlphaFoldDB" id="A0A1F7UJI7"/>
<evidence type="ECO:0000313" key="1">
    <source>
        <dbReference type="EMBL" id="OGL78432.1"/>
    </source>
</evidence>